<evidence type="ECO:0000313" key="3">
    <source>
        <dbReference type="EMBL" id="MFD2891010.1"/>
    </source>
</evidence>
<proteinExistence type="predicted"/>
<keyword evidence="4" id="KW-1185">Reference proteome</keyword>
<dbReference type="Proteomes" id="UP001597534">
    <property type="component" value="Unassembled WGS sequence"/>
</dbReference>
<reference evidence="4" key="1">
    <citation type="journal article" date="2019" name="Int. J. Syst. Evol. Microbiol.">
        <title>The Global Catalogue of Microorganisms (GCM) 10K type strain sequencing project: providing services to taxonomists for standard genome sequencing and annotation.</title>
        <authorList>
            <consortium name="The Broad Institute Genomics Platform"/>
            <consortium name="The Broad Institute Genome Sequencing Center for Infectious Disease"/>
            <person name="Wu L."/>
            <person name="Ma J."/>
        </authorList>
    </citation>
    <scope>NUCLEOTIDE SEQUENCE [LARGE SCALE GENOMIC DNA]</scope>
    <source>
        <strain evidence="4">KCTC 22671</strain>
    </source>
</reference>
<evidence type="ECO:0000259" key="2">
    <source>
        <dbReference type="Pfam" id="PF00535"/>
    </source>
</evidence>
<comment type="caution">
    <text evidence="3">The sequence shown here is derived from an EMBL/GenBank/DDBJ whole genome shotgun (WGS) entry which is preliminary data.</text>
</comment>
<dbReference type="InterPro" id="IPR001173">
    <property type="entry name" value="Glyco_trans_2-like"/>
</dbReference>
<dbReference type="Gene3D" id="3.90.550.10">
    <property type="entry name" value="Spore Coat Polysaccharide Biosynthesis Protein SpsA, Chain A"/>
    <property type="match status" value="1"/>
</dbReference>
<dbReference type="Pfam" id="PF00535">
    <property type="entry name" value="Glycos_transf_2"/>
    <property type="match status" value="1"/>
</dbReference>
<evidence type="ECO:0000256" key="1">
    <source>
        <dbReference type="SAM" id="Phobius"/>
    </source>
</evidence>
<protein>
    <submittedName>
        <fullName evidence="3">Glycosyltransferase family 2 protein</fullName>
    </submittedName>
</protein>
<keyword evidence="1" id="KW-1133">Transmembrane helix</keyword>
<dbReference type="SUPFAM" id="SSF53448">
    <property type="entry name" value="Nucleotide-diphospho-sugar transferases"/>
    <property type="match status" value="1"/>
</dbReference>
<dbReference type="PANTHER" id="PTHR22916">
    <property type="entry name" value="GLYCOSYLTRANSFERASE"/>
    <property type="match status" value="1"/>
</dbReference>
<feature type="domain" description="Glycosyltransferase 2-like" evidence="2">
    <location>
        <begin position="7"/>
        <end position="143"/>
    </location>
</feature>
<keyword evidence="1" id="KW-0472">Membrane</keyword>
<dbReference type="PANTHER" id="PTHR22916:SF3">
    <property type="entry name" value="UDP-GLCNAC:BETAGAL BETA-1,3-N-ACETYLGLUCOSAMINYLTRANSFERASE-LIKE PROTEIN 1"/>
    <property type="match status" value="1"/>
</dbReference>
<evidence type="ECO:0000313" key="4">
    <source>
        <dbReference type="Proteomes" id="UP001597534"/>
    </source>
</evidence>
<dbReference type="RefSeq" id="WP_379810538.1">
    <property type="nucleotide sequence ID" value="NZ_JBHUPC010000010.1"/>
</dbReference>
<dbReference type="EMBL" id="JBHUPC010000010">
    <property type="protein sequence ID" value="MFD2891010.1"/>
    <property type="molecule type" value="Genomic_DNA"/>
</dbReference>
<feature type="transmembrane region" description="Helical" evidence="1">
    <location>
        <begin position="286"/>
        <end position="306"/>
    </location>
</feature>
<dbReference type="InterPro" id="IPR029044">
    <property type="entry name" value="Nucleotide-diphossugar_trans"/>
</dbReference>
<accession>A0ABW5YKG8</accession>
<organism evidence="3 4">
    <name type="scientific">Flavobacterium chuncheonense</name>
    <dbReference type="NCBI Taxonomy" id="2026653"/>
    <lineage>
        <taxon>Bacteria</taxon>
        <taxon>Pseudomonadati</taxon>
        <taxon>Bacteroidota</taxon>
        <taxon>Flavobacteriia</taxon>
        <taxon>Flavobacteriales</taxon>
        <taxon>Flavobacteriaceae</taxon>
        <taxon>Flavobacterium</taxon>
    </lineage>
</organism>
<keyword evidence="1" id="KW-0812">Transmembrane</keyword>
<name>A0ABW5YKG8_9FLAO</name>
<sequence length="324" mass="38450">MNNPLISIIIPTFNRAHLIGETLDSVLAQTYSNWECIIVDDGSVDNTIEILKDYVNRDKRFQFHQRPLDRLAGGNAARNYGFELSKGDYINWFDSDDIMLDNFLTNAITLFQENEIDFVLFDYKIFKESIHNIVYVQNNATQNLIEDYITLKVNFGTWAFVWKRDLVSKLSFDESLVKAQDLDFNFRVLITQKYKYKIANQYGLLLRLHADSIVQDYKKNNFKSAKSELYVRKQVFEYMLQNDKIKSIQARCFELYVEPFMKVLRAGKTFYLFREVYSLLKNNKSISFSNCIWAIEMVFYLLLYYVCKKGEYKLKHVLLSFQYY</sequence>
<gene>
    <name evidence="3" type="ORF">ACFS5J_03170</name>
</gene>